<dbReference type="InterPro" id="IPR001879">
    <property type="entry name" value="GPCR_2_extracellular_dom"/>
</dbReference>
<evidence type="ECO:0000313" key="4">
    <source>
        <dbReference type="EMBL" id="CAL1580303.1"/>
    </source>
</evidence>
<organism evidence="4 5">
    <name type="scientific">Knipowitschia caucasica</name>
    <name type="common">Caucasian dwarf goby</name>
    <name type="synonym">Pomatoschistus caucasicus</name>
    <dbReference type="NCBI Taxonomy" id="637954"/>
    <lineage>
        <taxon>Eukaryota</taxon>
        <taxon>Metazoa</taxon>
        <taxon>Chordata</taxon>
        <taxon>Craniata</taxon>
        <taxon>Vertebrata</taxon>
        <taxon>Euteleostomi</taxon>
        <taxon>Actinopterygii</taxon>
        <taxon>Neopterygii</taxon>
        <taxon>Teleostei</taxon>
        <taxon>Neoteleostei</taxon>
        <taxon>Acanthomorphata</taxon>
        <taxon>Gobiaria</taxon>
        <taxon>Gobiiformes</taxon>
        <taxon>Gobioidei</taxon>
        <taxon>Gobiidae</taxon>
        <taxon>Gobiinae</taxon>
        <taxon>Knipowitschia</taxon>
    </lineage>
</organism>
<sequence length="219" mass="24846">METTKKRHEQIYIICLYTCFGLMVEAIHPDCAIISQHLRARDTCNETRESERQNRSLQRGCITDWDGINCWLRAEIGQVVNISCGEVFQPFTSYQGWIYRNCTSEGWSVPYPPYEDACEFSEDPEPESETSYLSTFRQVYTVGYATSLVSLITAIVVFSAFSVNLEAYRIQEPVHGGRQPTAISSTRRTGMKTRDTERATAAEGDRCAVLRQIAGLPQM</sequence>
<evidence type="ECO:0000259" key="3">
    <source>
        <dbReference type="PROSITE" id="PS50227"/>
    </source>
</evidence>
<dbReference type="Pfam" id="PF02793">
    <property type="entry name" value="HRM"/>
    <property type="match status" value="1"/>
</dbReference>
<keyword evidence="5" id="KW-1185">Reference proteome</keyword>
<dbReference type="PANTHER" id="PTHR45620:SF6">
    <property type="entry name" value="GROWTH HORMONE-RELEASING HORMONE-LIKE PEPTIDE RECEPTOR"/>
    <property type="match status" value="1"/>
</dbReference>
<dbReference type="GO" id="GO:0017046">
    <property type="term" value="F:peptide hormone binding"/>
    <property type="evidence" value="ECO:0007669"/>
    <property type="project" value="TreeGrafter"/>
</dbReference>
<dbReference type="InterPro" id="IPR036445">
    <property type="entry name" value="GPCR_2_extracell_dom_sf"/>
</dbReference>
<dbReference type="GO" id="GO:0008528">
    <property type="term" value="F:G protein-coupled peptide receptor activity"/>
    <property type="evidence" value="ECO:0007669"/>
    <property type="project" value="TreeGrafter"/>
</dbReference>
<reference evidence="4 5" key="1">
    <citation type="submission" date="2024-04" db="EMBL/GenBank/DDBJ databases">
        <authorList>
            <person name="Waldvogel A.-M."/>
            <person name="Schoenle A."/>
        </authorList>
    </citation>
    <scope>NUCLEOTIDE SEQUENCE [LARGE SCALE GENOMIC DNA]</scope>
</reference>
<evidence type="ECO:0000256" key="2">
    <source>
        <dbReference type="SAM" id="Phobius"/>
    </source>
</evidence>
<feature type="transmembrane region" description="Helical" evidence="2">
    <location>
        <begin position="139"/>
        <end position="161"/>
    </location>
</feature>
<feature type="compositionally biased region" description="Basic and acidic residues" evidence="1">
    <location>
        <begin position="192"/>
        <end position="201"/>
    </location>
</feature>
<dbReference type="InterPro" id="IPR050332">
    <property type="entry name" value="GPCR_2"/>
</dbReference>
<evidence type="ECO:0000313" key="5">
    <source>
        <dbReference type="Proteomes" id="UP001497482"/>
    </source>
</evidence>
<dbReference type="PROSITE" id="PS50227">
    <property type="entry name" value="G_PROTEIN_RECEP_F2_3"/>
    <property type="match status" value="1"/>
</dbReference>
<dbReference type="PANTHER" id="PTHR45620">
    <property type="entry name" value="PDF RECEPTOR-LIKE PROTEIN-RELATED"/>
    <property type="match status" value="1"/>
</dbReference>
<dbReference type="AlphaFoldDB" id="A0AAV2JRJ1"/>
<dbReference type="Proteomes" id="UP001497482">
    <property type="component" value="Chromosome 14"/>
</dbReference>
<dbReference type="GO" id="GO:0007188">
    <property type="term" value="P:adenylate cyclase-modulating G protein-coupled receptor signaling pathway"/>
    <property type="evidence" value="ECO:0007669"/>
    <property type="project" value="TreeGrafter"/>
</dbReference>
<keyword evidence="2" id="KW-1133">Transmembrane helix</keyword>
<feature type="region of interest" description="Disordered" evidence="1">
    <location>
        <begin position="176"/>
        <end position="201"/>
    </location>
</feature>
<gene>
    <name evidence="4" type="ORF">KC01_LOCUS11167</name>
</gene>
<dbReference type="GO" id="GO:0005886">
    <property type="term" value="C:plasma membrane"/>
    <property type="evidence" value="ECO:0007669"/>
    <property type="project" value="TreeGrafter"/>
</dbReference>
<protein>
    <recommendedName>
        <fullName evidence="3">G-protein coupled receptors family 2 profile 1 domain-containing protein</fullName>
    </recommendedName>
</protein>
<dbReference type="EMBL" id="OZ035836">
    <property type="protein sequence ID" value="CAL1580303.1"/>
    <property type="molecule type" value="Genomic_DNA"/>
</dbReference>
<proteinExistence type="predicted"/>
<accession>A0AAV2JRJ1</accession>
<dbReference type="FunFam" id="4.10.1240.10:FF:000031">
    <property type="entry name" value="Growth hormone-releasing hormone receptor a"/>
    <property type="match status" value="1"/>
</dbReference>
<name>A0AAV2JRJ1_KNICA</name>
<dbReference type="Gene3D" id="4.10.1240.10">
    <property type="entry name" value="GPCR, family 2, extracellular hormone receptor domain"/>
    <property type="match status" value="1"/>
</dbReference>
<evidence type="ECO:0000256" key="1">
    <source>
        <dbReference type="SAM" id="MobiDB-lite"/>
    </source>
</evidence>
<keyword evidence="2" id="KW-0472">Membrane</keyword>
<feature type="domain" description="G-protein coupled receptors family 2 profile 1" evidence="3">
    <location>
        <begin position="43"/>
        <end position="122"/>
    </location>
</feature>
<keyword evidence="2" id="KW-0812">Transmembrane</keyword>
<dbReference type="SMART" id="SM00008">
    <property type="entry name" value="HormR"/>
    <property type="match status" value="1"/>
</dbReference>
<dbReference type="SUPFAM" id="SSF111418">
    <property type="entry name" value="Hormone receptor domain"/>
    <property type="match status" value="1"/>
</dbReference>